<feature type="transmembrane region" description="Helical" evidence="8">
    <location>
        <begin position="43"/>
        <end position="64"/>
    </location>
</feature>
<keyword evidence="5 8" id="KW-0812">Transmembrane</keyword>
<evidence type="ECO:0000256" key="5">
    <source>
        <dbReference type="ARBA" id="ARBA00022692"/>
    </source>
</evidence>
<feature type="transmembrane region" description="Helical" evidence="8">
    <location>
        <begin position="109"/>
        <end position="127"/>
    </location>
</feature>
<dbReference type="GO" id="GO:0022857">
    <property type="term" value="F:transmembrane transporter activity"/>
    <property type="evidence" value="ECO:0007669"/>
    <property type="project" value="InterPro"/>
</dbReference>
<evidence type="ECO:0000313" key="10">
    <source>
        <dbReference type="Proteomes" id="UP000481872"/>
    </source>
</evidence>
<comment type="subcellular location">
    <subcellularLocation>
        <location evidence="1">Cell membrane</location>
        <topology evidence="1">Multi-pass membrane protein</topology>
    </subcellularLocation>
</comment>
<comment type="caution">
    <text evidence="9">The sequence shown here is derived from an EMBL/GenBank/DDBJ whole genome shotgun (WGS) entry which is preliminary data.</text>
</comment>
<proteinExistence type="inferred from homology"/>
<keyword evidence="4" id="KW-1003">Cell membrane</keyword>
<evidence type="ECO:0000256" key="7">
    <source>
        <dbReference type="ARBA" id="ARBA00023136"/>
    </source>
</evidence>
<reference evidence="9 10" key="1">
    <citation type="submission" date="2020-02" db="EMBL/GenBank/DDBJ databases">
        <title>Genome assembly of a novel Clostridium senegalense strain.</title>
        <authorList>
            <person name="Gupta T.B."/>
            <person name="Jauregui R."/>
            <person name="Maclean P."/>
            <person name="Nawarathana A."/>
            <person name="Brightwell G."/>
        </authorList>
    </citation>
    <scope>NUCLEOTIDE SEQUENCE [LARGE SCALE GENOMIC DNA]</scope>
    <source>
        <strain evidence="9 10">AGRFS4</strain>
    </source>
</reference>
<evidence type="ECO:0000256" key="2">
    <source>
        <dbReference type="ARBA" id="ARBA00007935"/>
    </source>
</evidence>
<dbReference type="EMBL" id="JAAGPU010000015">
    <property type="protein sequence ID" value="NEU05052.1"/>
    <property type="molecule type" value="Genomic_DNA"/>
</dbReference>
<comment type="similarity">
    <text evidence="2">Belongs to the binding-protein-dependent transport system permease family. FecCD subfamily.</text>
</comment>
<dbReference type="Proteomes" id="UP000481872">
    <property type="component" value="Unassembled WGS sequence"/>
</dbReference>
<keyword evidence="7 8" id="KW-0472">Membrane</keyword>
<name>A0A6M0H643_9CLOT</name>
<evidence type="ECO:0000256" key="4">
    <source>
        <dbReference type="ARBA" id="ARBA00022475"/>
    </source>
</evidence>
<feature type="transmembrane region" description="Helical" evidence="8">
    <location>
        <begin position="178"/>
        <end position="198"/>
    </location>
</feature>
<sequence>MKSRNINVKSKIYLLAIINLILIMLFIFLGLNESNFNYNISKRIPKIIAIIISGSSIAFSSLVFQTMTNNRILTPSILGLDSLYIFFQTVIVLMFGSSSIFMLNKNINFIFSTMLMIIGTLTLYKLVVLRKRNIFFLLLVGTVMGTLLKTSATFMQVIIAPNEFEALQTVLYASFNNVNINILFFSLIITVAIAGVVYDDIKKFDVMLLGRENAINLGVNYDKLSYKIIIIVSILISVSTALVGPLTFLGILIVNLSYQWLKTYKHNLLIIGSILISILALVGGQFIVERILNYSSTVSIIINFIGGVYFIYLLLKESNI</sequence>
<keyword evidence="3" id="KW-0813">Transport</keyword>
<dbReference type="InterPro" id="IPR000522">
    <property type="entry name" value="ABC_transptr_permease_BtuC"/>
</dbReference>
<evidence type="ECO:0000256" key="8">
    <source>
        <dbReference type="SAM" id="Phobius"/>
    </source>
</evidence>
<dbReference type="AlphaFoldDB" id="A0A6M0H643"/>
<organism evidence="9 10">
    <name type="scientific">Clostridium senegalense</name>
    <dbReference type="NCBI Taxonomy" id="1465809"/>
    <lineage>
        <taxon>Bacteria</taxon>
        <taxon>Bacillati</taxon>
        <taxon>Bacillota</taxon>
        <taxon>Clostridia</taxon>
        <taxon>Eubacteriales</taxon>
        <taxon>Clostridiaceae</taxon>
        <taxon>Clostridium</taxon>
    </lineage>
</organism>
<dbReference type="RefSeq" id="WP_207710443.1">
    <property type="nucleotide sequence ID" value="NZ_JAAGPU010000015.1"/>
</dbReference>
<feature type="transmembrane region" description="Helical" evidence="8">
    <location>
        <begin position="295"/>
        <end position="315"/>
    </location>
</feature>
<protein>
    <submittedName>
        <fullName evidence="9">Iron chelate uptake ABC transporter family permease subunit</fullName>
    </submittedName>
</protein>
<gene>
    <name evidence="9" type="ORF">G3M99_09340</name>
</gene>
<evidence type="ECO:0000256" key="1">
    <source>
        <dbReference type="ARBA" id="ARBA00004651"/>
    </source>
</evidence>
<dbReference type="PANTHER" id="PTHR30472:SF19">
    <property type="entry name" value="PETROBACTIN IMPORT SYSTEM PERMEASE PROTEIN YCLO"/>
    <property type="match status" value="1"/>
</dbReference>
<feature type="transmembrane region" description="Helical" evidence="8">
    <location>
        <begin position="134"/>
        <end position="158"/>
    </location>
</feature>
<dbReference type="Gene3D" id="1.10.3470.10">
    <property type="entry name" value="ABC transporter involved in vitamin B12 uptake, BtuC"/>
    <property type="match status" value="1"/>
</dbReference>
<keyword evidence="6 8" id="KW-1133">Transmembrane helix</keyword>
<accession>A0A6M0H643</accession>
<evidence type="ECO:0000313" key="9">
    <source>
        <dbReference type="EMBL" id="NEU05052.1"/>
    </source>
</evidence>
<dbReference type="InterPro" id="IPR037294">
    <property type="entry name" value="ABC_BtuC-like"/>
</dbReference>
<feature type="transmembrane region" description="Helical" evidence="8">
    <location>
        <begin position="268"/>
        <end position="288"/>
    </location>
</feature>
<dbReference type="PANTHER" id="PTHR30472">
    <property type="entry name" value="FERRIC ENTEROBACTIN TRANSPORT SYSTEM PERMEASE PROTEIN"/>
    <property type="match status" value="1"/>
</dbReference>
<feature type="transmembrane region" description="Helical" evidence="8">
    <location>
        <begin position="12"/>
        <end position="31"/>
    </location>
</feature>
<feature type="transmembrane region" description="Helical" evidence="8">
    <location>
        <begin position="84"/>
        <end position="103"/>
    </location>
</feature>
<dbReference type="SUPFAM" id="SSF81345">
    <property type="entry name" value="ABC transporter involved in vitamin B12 uptake, BtuC"/>
    <property type="match status" value="1"/>
</dbReference>
<keyword evidence="10" id="KW-1185">Reference proteome</keyword>
<evidence type="ECO:0000256" key="6">
    <source>
        <dbReference type="ARBA" id="ARBA00022989"/>
    </source>
</evidence>
<dbReference type="GO" id="GO:0005886">
    <property type="term" value="C:plasma membrane"/>
    <property type="evidence" value="ECO:0007669"/>
    <property type="project" value="UniProtKB-SubCell"/>
</dbReference>
<feature type="transmembrane region" description="Helical" evidence="8">
    <location>
        <begin position="228"/>
        <end position="256"/>
    </location>
</feature>
<evidence type="ECO:0000256" key="3">
    <source>
        <dbReference type="ARBA" id="ARBA00022448"/>
    </source>
</evidence>
<dbReference type="GO" id="GO:0033214">
    <property type="term" value="P:siderophore-iron import into cell"/>
    <property type="evidence" value="ECO:0007669"/>
    <property type="project" value="TreeGrafter"/>
</dbReference>
<dbReference type="Pfam" id="PF01032">
    <property type="entry name" value="FecCD"/>
    <property type="match status" value="1"/>
</dbReference>